<dbReference type="Pfam" id="PF22725">
    <property type="entry name" value="GFO_IDH_MocA_C3"/>
    <property type="match status" value="1"/>
</dbReference>
<name>A0A2U1B6Q3_9BACT</name>
<dbReference type="RefSeq" id="WP_116883363.1">
    <property type="nucleotide sequence ID" value="NZ_CALXNT010000094.1"/>
</dbReference>
<dbReference type="InterPro" id="IPR036291">
    <property type="entry name" value="NAD(P)-bd_dom_sf"/>
</dbReference>
<dbReference type="InterPro" id="IPR000683">
    <property type="entry name" value="Gfo/Idh/MocA-like_OxRdtase_N"/>
</dbReference>
<evidence type="ECO:0000259" key="1">
    <source>
        <dbReference type="Pfam" id="PF01408"/>
    </source>
</evidence>
<dbReference type="SUPFAM" id="SSF51735">
    <property type="entry name" value="NAD(P)-binding Rossmann-fold domains"/>
    <property type="match status" value="1"/>
</dbReference>
<sequence length="385" mass="42481">MNESRIGVALLAAGGRSMITRFLFAGSARIELAALYDPDRAVAETRRRELGFPEARICGSCQEALAVPGVEWAMVFSPNCFHAEQIVASFEAGKHVFTEKPLATSIGDCVRIFEAHRRSGRHFATGFVLRYSPIYRKVKALLDAGTIGRILSIDANENIRPEHGAYIMRNWRRRRELSGSHILEKCCHDLDLLNWFTGSLPVRAASFAGLDFFTPENECFNTKFKGWGPEGCSPFDSPWGGDPHATPSPFTSDKDIIDNQVAILQYRNGVRATFQATLSNAIPERRIYFSGTEGTLIVELYGGTITWKRIDEEASHTYRPSGCDGHGGGDPEIMAGLRDTMLHGTPPACSGNEGLDSAVAAVAIDTAAREERIFNLEPVWKQLNR</sequence>
<accession>A0A2U1B6Q3</accession>
<proteinExistence type="predicted"/>
<evidence type="ECO:0000313" key="4">
    <source>
        <dbReference type="Proteomes" id="UP000245959"/>
    </source>
</evidence>
<dbReference type="InterPro" id="IPR055170">
    <property type="entry name" value="GFO_IDH_MocA-like_dom"/>
</dbReference>
<evidence type="ECO:0000313" key="3">
    <source>
        <dbReference type="EMBL" id="PVY44363.1"/>
    </source>
</evidence>
<dbReference type="InterPro" id="IPR051450">
    <property type="entry name" value="Gfo/Idh/MocA_Oxidoreductases"/>
</dbReference>
<dbReference type="Pfam" id="PF01408">
    <property type="entry name" value="GFO_IDH_MocA"/>
    <property type="match status" value="1"/>
</dbReference>
<dbReference type="SUPFAM" id="SSF55347">
    <property type="entry name" value="Glyceraldehyde-3-phosphate dehydrogenase-like, C-terminal domain"/>
    <property type="match status" value="1"/>
</dbReference>
<feature type="domain" description="Gfo/Idh/MocA-like oxidoreductase N-terminal" evidence="1">
    <location>
        <begin position="24"/>
        <end position="126"/>
    </location>
</feature>
<comment type="caution">
    <text evidence="3">The sequence shown here is derived from an EMBL/GenBank/DDBJ whole genome shotgun (WGS) entry which is preliminary data.</text>
</comment>
<keyword evidence="4" id="KW-1185">Reference proteome</keyword>
<dbReference type="GO" id="GO:0000166">
    <property type="term" value="F:nucleotide binding"/>
    <property type="evidence" value="ECO:0007669"/>
    <property type="project" value="InterPro"/>
</dbReference>
<reference evidence="3 4" key="1">
    <citation type="submission" date="2018-04" db="EMBL/GenBank/DDBJ databases">
        <title>Genomic Encyclopedia of Type Strains, Phase IV (KMG-IV): sequencing the most valuable type-strain genomes for metagenomic binning, comparative biology and taxonomic classification.</title>
        <authorList>
            <person name="Goeker M."/>
        </authorList>
    </citation>
    <scope>NUCLEOTIDE SEQUENCE [LARGE SCALE GENOMIC DNA]</scope>
    <source>
        <strain evidence="3 4">DSM 14823</strain>
    </source>
</reference>
<evidence type="ECO:0000259" key="2">
    <source>
        <dbReference type="Pfam" id="PF22725"/>
    </source>
</evidence>
<feature type="domain" description="GFO/IDH/MocA-like oxidoreductase" evidence="2">
    <location>
        <begin position="135"/>
        <end position="296"/>
    </location>
</feature>
<dbReference type="PANTHER" id="PTHR43377:SF12">
    <property type="entry name" value="BINDING ROSSMANN FOLD OXIDOREDUCTASE, PUTATIVE (AFU_ORTHOLOGUE AFUA_3G11840)-RELATED"/>
    <property type="match status" value="1"/>
</dbReference>
<dbReference type="Proteomes" id="UP000245959">
    <property type="component" value="Unassembled WGS sequence"/>
</dbReference>
<gene>
    <name evidence="3" type="ORF">C8D82_107118</name>
</gene>
<dbReference type="EMBL" id="QEKH01000007">
    <property type="protein sequence ID" value="PVY44363.1"/>
    <property type="molecule type" value="Genomic_DNA"/>
</dbReference>
<protein>
    <submittedName>
        <fullName evidence="3">Putative dehydrogenase</fullName>
    </submittedName>
</protein>
<dbReference type="PANTHER" id="PTHR43377">
    <property type="entry name" value="BILIVERDIN REDUCTASE A"/>
    <property type="match status" value="1"/>
</dbReference>
<organism evidence="3 4">
    <name type="scientific">Victivallis vadensis</name>
    <dbReference type="NCBI Taxonomy" id="172901"/>
    <lineage>
        <taxon>Bacteria</taxon>
        <taxon>Pseudomonadati</taxon>
        <taxon>Lentisphaerota</taxon>
        <taxon>Lentisphaeria</taxon>
        <taxon>Victivallales</taxon>
        <taxon>Victivallaceae</taxon>
        <taxon>Victivallis</taxon>
    </lineage>
</organism>
<dbReference type="Gene3D" id="3.30.360.10">
    <property type="entry name" value="Dihydrodipicolinate Reductase, domain 2"/>
    <property type="match status" value="1"/>
</dbReference>
<dbReference type="AlphaFoldDB" id="A0A2U1B6Q3"/>
<dbReference type="Gene3D" id="3.40.50.720">
    <property type="entry name" value="NAD(P)-binding Rossmann-like Domain"/>
    <property type="match status" value="1"/>
</dbReference>
<dbReference type="GeneID" id="78294671"/>